<name>A0A8T0PR90_PANVG</name>
<feature type="region of interest" description="Disordered" evidence="1">
    <location>
        <begin position="1"/>
        <end position="69"/>
    </location>
</feature>
<feature type="compositionally biased region" description="Gly residues" evidence="1">
    <location>
        <begin position="182"/>
        <end position="211"/>
    </location>
</feature>
<feature type="compositionally biased region" description="Basic residues" evidence="1">
    <location>
        <begin position="302"/>
        <end position="352"/>
    </location>
</feature>
<feature type="compositionally biased region" description="Basic and acidic residues" evidence="1">
    <location>
        <begin position="383"/>
        <end position="395"/>
    </location>
</feature>
<evidence type="ECO:0000313" key="3">
    <source>
        <dbReference type="Proteomes" id="UP000823388"/>
    </source>
</evidence>
<feature type="compositionally biased region" description="Polar residues" evidence="1">
    <location>
        <begin position="478"/>
        <end position="491"/>
    </location>
</feature>
<comment type="caution">
    <text evidence="2">The sequence shown here is derived from an EMBL/GenBank/DDBJ whole genome shotgun (WGS) entry which is preliminary data.</text>
</comment>
<dbReference type="AlphaFoldDB" id="A0A8T0PR90"/>
<evidence type="ECO:0000256" key="1">
    <source>
        <dbReference type="SAM" id="MobiDB-lite"/>
    </source>
</evidence>
<feature type="compositionally biased region" description="Basic residues" evidence="1">
    <location>
        <begin position="280"/>
        <end position="290"/>
    </location>
</feature>
<feature type="region of interest" description="Disordered" evidence="1">
    <location>
        <begin position="468"/>
        <end position="491"/>
    </location>
</feature>
<feature type="compositionally biased region" description="Basic residues" evidence="1">
    <location>
        <begin position="245"/>
        <end position="266"/>
    </location>
</feature>
<feature type="compositionally biased region" description="Polar residues" evidence="1">
    <location>
        <begin position="1"/>
        <end position="14"/>
    </location>
</feature>
<accession>A0A8T0PR90</accession>
<feature type="region of interest" description="Disordered" evidence="1">
    <location>
        <begin position="376"/>
        <end position="396"/>
    </location>
</feature>
<sequence length="491" mass="51917">MKKCCTRTTATSPRSPFPHITTLKSPTFTRDLDPTASPRHRVVSHGRGASRQSSHAAAAGAGGAEAAAAAEAKAAQAQDGAGAAAEAAGAAAAAAAGRDPLRRPPVPAGPFRLRQQLLRLVRLLPPLPASGVPCRHRAPQVGPAADAAHRALGVPARRLRGAPPRAPCPPPRAAAAEAAAGARGGTGPGRRGGRPGAGWRGGGRRGGGGGGGRRRRGAPRVVHPDKGARRARHRGDRRGGLRRQEARRRRRGPRRQLRGVPRRVPRRRDAAPAAAVRPRVPPRVHRHLAPRPRQLPAMPRARPGRLRRRRRAGCGHGHARRRAGPRSWRRRCPSAGRGRRARRCAGPRRQAGRVHGGAAAAGVAGRLVPGAGIEQRAGGGLDGAREDHEASEARRLAGNGRRRGREVGVVRRRELPALADEVRALGRRRQLRRDAAVNRLTPTRSDRRIVAALELGGGDGGVGLRSFGCPQGKVKMSPSPSSRYDHSISMQ</sequence>
<feature type="region of interest" description="Disordered" evidence="1">
    <location>
        <begin position="158"/>
        <end position="357"/>
    </location>
</feature>
<protein>
    <submittedName>
        <fullName evidence="2">Uncharacterized protein</fullName>
    </submittedName>
</protein>
<feature type="compositionally biased region" description="Low complexity" evidence="1">
    <location>
        <begin position="56"/>
        <end position="69"/>
    </location>
</feature>
<evidence type="ECO:0000313" key="2">
    <source>
        <dbReference type="EMBL" id="KAG2563615.1"/>
    </source>
</evidence>
<organism evidence="2 3">
    <name type="scientific">Panicum virgatum</name>
    <name type="common">Blackwell switchgrass</name>
    <dbReference type="NCBI Taxonomy" id="38727"/>
    <lineage>
        <taxon>Eukaryota</taxon>
        <taxon>Viridiplantae</taxon>
        <taxon>Streptophyta</taxon>
        <taxon>Embryophyta</taxon>
        <taxon>Tracheophyta</taxon>
        <taxon>Spermatophyta</taxon>
        <taxon>Magnoliopsida</taxon>
        <taxon>Liliopsida</taxon>
        <taxon>Poales</taxon>
        <taxon>Poaceae</taxon>
        <taxon>PACMAD clade</taxon>
        <taxon>Panicoideae</taxon>
        <taxon>Panicodae</taxon>
        <taxon>Paniceae</taxon>
        <taxon>Panicinae</taxon>
        <taxon>Panicum</taxon>
        <taxon>Panicum sect. Hiantes</taxon>
    </lineage>
</organism>
<dbReference type="Proteomes" id="UP000823388">
    <property type="component" value="Chromosome 8K"/>
</dbReference>
<reference evidence="2" key="1">
    <citation type="submission" date="2020-05" db="EMBL/GenBank/DDBJ databases">
        <title>WGS assembly of Panicum virgatum.</title>
        <authorList>
            <person name="Lovell J.T."/>
            <person name="Jenkins J."/>
            <person name="Shu S."/>
            <person name="Juenger T.E."/>
            <person name="Schmutz J."/>
        </authorList>
    </citation>
    <scope>NUCLEOTIDE SEQUENCE</scope>
    <source>
        <strain evidence="2">AP13</strain>
    </source>
</reference>
<proteinExistence type="predicted"/>
<keyword evidence="3" id="KW-1185">Reference proteome</keyword>
<gene>
    <name evidence="2" type="ORF">PVAP13_8KG324030</name>
</gene>
<dbReference type="EMBL" id="CM029051">
    <property type="protein sequence ID" value="KAG2563615.1"/>
    <property type="molecule type" value="Genomic_DNA"/>
</dbReference>